<proteinExistence type="predicted"/>
<name>A0ABV5S4P4_9ACTN</name>
<accession>A0ABV5S4P4</accession>
<dbReference type="RefSeq" id="WP_345000804.1">
    <property type="nucleotide sequence ID" value="NZ_BAAAXV010000009.1"/>
</dbReference>
<evidence type="ECO:0000313" key="2">
    <source>
        <dbReference type="Proteomes" id="UP001589532"/>
    </source>
</evidence>
<dbReference type="InterPro" id="IPR004401">
    <property type="entry name" value="YbaB/EbfC"/>
</dbReference>
<dbReference type="Proteomes" id="UP001589532">
    <property type="component" value="Unassembled WGS sequence"/>
</dbReference>
<comment type="caution">
    <text evidence="1">The sequence shown here is derived from an EMBL/GenBank/DDBJ whole genome shotgun (WGS) entry which is preliminary data.</text>
</comment>
<evidence type="ECO:0000313" key="1">
    <source>
        <dbReference type="EMBL" id="MFB9626642.1"/>
    </source>
</evidence>
<gene>
    <name evidence="1" type="ORF">ACFFSA_26440</name>
</gene>
<sequence>MFHPENDFGVRDVDGPAREGAQMLDALEATQEDIDKIVGTAKGRSGHVEASVNPEGSVLNVSLAPRALRMSSHDLGEEVVAALDLAYADADRQVDALLSEALPGFDLEQAAADLQRIIGDWR</sequence>
<dbReference type="InterPro" id="IPR036894">
    <property type="entry name" value="YbaB-like_sf"/>
</dbReference>
<dbReference type="EMBL" id="JBHMBW010000023">
    <property type="protein sequence ID" value="MFB9626642.1"/>
    <property type="molecule type" value="Genomic_DNA"/>
</dbReference>
<organism evidence="1 2">
    <name type="scientific">Nonomuraea helvata</name>
    <dbReference type="NCBI Taxonomy" id="37484"/>
    <lineage>
        <taxon>Bacteria</taxon>
        <taxon>Bacillati</taxon>
        <taxon>Actinomycetota</taxon>
        <taxon>Actinomycetes</taxon>
        <taxon>Streptosporangiales</taxon>
        <taxon>Streptosporangiaceae</taxon>
        <taxon>Nonomuraea</taxon>
    </lineage>
</organism>
<reference evidence="1 2" key="1">
    <citation type="submission" date="2024-09" db="EMBL/GenBank/DDBJ databases">
        <authorList>
            <person name="Sun Q."/>
            <person name="Mori K."/>
        </authorList>
    </citation>
    <scope>NUCLEOTIDE SEQUENCE [LARGE SCALE GENOMIC DNA]</scope>
    <source>
        <strain evidence="1 2">JCM 3143</strain>
    </source>
</reference>
<dbReference type="SUPFAM" id="SSF82607">
    <property type="entry name" value="YbaB-like"/>
    <property type="match status" value="1"/>
</dbReference>
<dbReference type="Gene3D" id="3.30.1310.10">
    <property type="entry name" value="Nucleoid-associated protein YbaB-like domain"/>
    <property type="match status" value="1"/>
</dbReference>
<keyword evidence="2" id="KW-1185">Reference proteome</keyword>
<dbReference type="Pfam" id="PF02575">
    <property type="entry name" value="YbaB_DNA_bd"/>
    <property type="match status" value="1"/>
</dbReference>
<protein>
    <submittedName>
        <fullName evidence="1">YbaB/EbfC family nucleoid-associated protein</fullName>
    </submittedName>
</protein>